<keyword evidence="4" id="KW-0813">Transport</keyword>
<evidence type="ECO:0000256" key="8">
    <source>
        <dbReference type="ARBA" id="ARBA00022989"/>
    </source>
</evidence>
<evidence type="ECO:0000256" key="10">
    <source>
        <dbReference type="ARBA" id="ARBA00023136"/>
    </source>
</evidence>
<evidence type="ECO:0000256" key="12">
    <source>
        <dbReference type="SAM" id="Phobius"/>
    </source>
</evidence>
<name>A0A448Z760_9STRA</name>
<evidence type="ECO:0000256" key="9">
    <source>
        <dbReference type="ARBA" id="ARBA00023010"/>
    </source>
</evidence>
<evidence type="ECO:0000256" key="2">
    <source>
        <dbReference type="ARBA" id="ARBA00010604"/>
    </source>
</evidence>
<feature type="region of interest" description="Disordered" evidence="11">
    <location>
        <begin position="290"/>
        <end position="325"/>
    </location>
</feature>
<feature type="compositionally biased region" description="Acidic residues" evidence="11">
    <location>
        <begin position="313"/>
        <end position="325"/>
    </location>
</feature>
<keyword evidence="8 12" id="KW-1133">Transmembrane helix</keyword>
<evidence type="ECO:0000313" key="14">
    <source>
        <dbReference type="Proteomes" id="UP000291116"/>
    </source>
</evidence>
<keyword evidence="14" id="KW-1185">Reference proteome</keyword>
<evidence type="ECO:0000256" key="1">
    <source>
        <dbReference type="ARBA" id="ARBA00004477"/>
    </source>
</evidence>
<keyword evidence="5 12" id="KW-0812">Transmembrane</keyword>
<keyword evidence="6" id="KW-0256">Endoplasmic reticulum</keyword>
<dbReference type="AlphaFoldDB" id="A0A448Z760"/>
<dbReference type="PANTHER" id="PTHR12443:SF9">
    <property type="entry name" value="TRANSLOCATION PROTEIN SEC62"/>
    <property type="match status" value="1"/>
</dbReference>
<proteinExistence type="inferred from homology"/>
<dbReference type="Proteomes" id="UP000291116">
    <property type="component" value="Unassembled WGS sequence"/>
</dbReference>
<gene>
    <name evidence="13" type="ORF">PSNMU_V1.4_AUG-EV-PASAV3_0046990</name>
</gene>
<keyword evidence="9" id="KW-0811">Translocation</keyword>
<comment type="similarity">
    <text evidence="2">Belongs to the SEC62 family.</text>
</comment>
<evidence type="ECO:0000256" key="5">
    <source>
        <dbReference type="ARBA" id="ARBA00022692"/>
    </source>
</evidence>
<feature type="transmembrane region" description="Helical" evidence="12">
    <location>
        <begin position="216"/>
        <end position="234"/>
    </location>
</feature>
<keyword evidence="10 12" id="KW-0472">Membrane</keyword>
<evidence type="ECO:0000256" key="6">
    <source>
        <dbReference type="ARBA" id="ARBA00022824"/>
    </source>
</evidence>
<sequence length="325" mass="37930">MATNTEAPSFYEDVENLKKLCNFLHTSEGPRVREALLMEKRVTYLKGEKLVNFLAEPKRGTKWPKDLPRFESRQDAIAVCKELCKLQFILRCDKQGKGELSMVRNREFDESGYFAWIYEGNKTMSHFMTAALVIGFFCCVCFQIWPTFLKVFVWYMSVTLLLFIFFLISARAFIFLCVWIIGYDLWIWPNLFDEQLGFWDSFKPFISFKPTGPGQLLYRLGVGVGFFSFCYWAITQPSEFDGFVAAQGDFLKDLYEGNLLSDMSQEDKENIDKPKMQSLEDLLKDLDASEEEGNLKMEELSEEEKLDSMFDTLMDEEEDIDEDEE</sequence>
<dbReference type="EMBL" id="CAACVS010000147">
    <property type="protein sequence ID" value="VEU37887.1"/>
    <property type="molecule type" value="Genomic_DNA"/>
</dbReference>
<dbReference type="InterPro" id="IPR004728">
    <property type="entry name" value="Sec62"/>
</dbReference>
<protein>
    <recommendedName>
        <fullName evidence="3">Translocation protein SEC62</fullName>
    </recommendedName>
</protein>
<keyword evidence="7" id="KW-0653">Protein transport</keyword>
<evidence type="ECO:0000256" key="4">
    <source>
        <dbReference type="ARBA" id="ARBA00022448"/>
    </source>
</evidence>
<evidence type="ECO:0000256" key="3">
    <source>
        <dbReference type="ARBA" id="ARBA00021257"/>
    </source>
</evidence>
<evidence type="ECO:0000313" key="13">
    <source>
        <dbReference type="EMBL" id="VEU37887.1"/>
    </source>
</evidence>
<dbReference type="PANTHER" id="PTHR12443">
    <property type="entry name" value="TRANSLOCATION PROTEIN SEC62"/>
    <property type="match status" value="1"/>
</dbReference>
<reference evidence="13 14" key="1">
    <citation type="submission" date="2019-01" db="EMBL/GenBank/DDBJ databases">
        <authorList>
            <person name="Ferrante I. M."/>
        </authorList>
    </citation>
    <scope>NUCLEOTIDE SEQUENCE [LARGE SCALE GENOMIC DNA]</scope>
    <source>
        <strain evidence="13 14">B856</strain>
    </source>
</reference>
<organism evidence="13 14">
    <name type="scientific">Pseudo-nitzschia multistriata</name>
    <dbReference type="NCBI Taxonomy" id="183589"/>
    <lineage>
        <taxon>Eukaryota</taxon>
        <taxon>Sar</taxon>
        <taxon>Stramenopiles</taxon>
        <taxon>Ochrophyta</taxon>
        <taxon>Bacillariophyta</taxon>
        <taxon>Bacillariophyceae</taxon>
        <taxon>Bacillariophycidae</taxon>
        <taxon>Bacillariales</taxon>
        <taxon>Bacillariaceae</taxon>
        <taxon>Pseudo-nitzschia</taxon>
    </lineage>
</organism>
<dbReference type="Pfam" id="PF03839">
    <property type="entry name" value="Sec62"/>
    <property type="match status" value="1"/>
</dbReference>
<dbReference type="GO" id="GO:0031204">
    <property type="term" value="P:post-translational protein targeting to membrane, translocation"/>
    <property type="evidence" value="ECO:0007669"/>
    <property type="project" value="TreeGrafter"/>
</dbReference>
<evidence type="ECO:0000256" key="11">
    <source>
        <dbReference type="SAM" id="MobiDB-lite"/>
    </source>
</evidence>
<feature type="compositionally biased region" description="Basic and acidic residues" evidence="11">
    <location>
        <begin position="290"/>
        <end position="299"/>
    </location>
</feature>
<feature type="transmembrane region" description="Helical" evidence="12">
    <location>
        <begin position="152"/>
        <end position="181"/>
    </location>
</feature>
<feature type="transmembrane region" description="Helical" evidence="12">
    <location>
        <begin position="127"/>
        <end position="146"/>
    </location>
</feature>
<dbReference type="GO" id="GO:0005789">
    <property type="term" value="C:endoplasmic reticulum membrane"/>
    <property type="evidence" value="ECO:0007669"/>
    <property type="project" value="UniProtKB-SubCell"/>
</dbReference>
<comment type="subcellular location">
    <subcellularLocation>
        <location evidence="1">Endoplasmic reticulum membrane</location>
        <topology evidence="1">Multi-pass membrane protein</topology>
    </subcellularLocation>
</comment>
<accession>A0A448Z760</accession>
<dbReference type="OrthoDB" id="200187at2759"/>
<evidence type="ECO:0000256" key="7">
    <source>
        <dbReference type="ARBA" id="ARBA00022927"/>
    </source>
</evidence>